<feature type="binding site" evidence="8">
    <location>
        <position position="303"/>
    </location>
    <ligand>
        <name>carbamoyl phosphate</name>
        <dbReference type="ChEBI" id="CHEBI:58228"/>
    </ligand>
</feature>
<dbReference type="PROSITE" id="PS00097">
    <property type="entry name" value="CARBAMOYLTRANSFERASE"/>
    <property type="match status" value="1"/>
</dbReference>
<dbReference type="PANTHER" id="PTHR45753:SF6">
    <property type="entry name" value="ASPARTATE CARBAMOYLTRANSFERASE"/>
    <property type="match status" value="1"/>
</dbReference>
<dbReference type="InterPro" id="IPR006130">
    <property type="entry name" value="Asp/Orn_carbamoylTrfase"/>
</dbReference>
<dbReference type="AlphaFoldDB" id="A0A0N9V6I2"/>
<dbReference type="InterPro" id="IPR036901">
    <property type="entry name" value="Asp/Orn_carbamoylTrfase_sf"/>
</dbReference>
<feature type="binding site" evidence="8">
    <location>
        <position position="226"/>
    </location>
    <ligand>
        <name>carbamoyl phosphate</name>
        <dbReference type="ChEBI" id="CHEBI:58228"/>
    </ligand>
</feature>
<dbReference type="GO" id="GO:0044205">
    <property type="term" value="P:'de novo' UMP biosynthetic process"/>
    <property type="evidence" value="ECO:0007669"/>
    <property type="project" value="UniProtKB-UniRule"/>
</dbReference>
<proteinExistence type="inferred from homology"/>
<feature type="binding site" evidence="8">
    <location>
        <position position="225"/>
    </location>
    <ligand>
        <name>carbamoyl phosphate</name>
        <dbReference type="ChEBI" id="CHEBI:58228"/>
    </ligand>
</feature>
<keyword evidence="9" id="KW-1133">Transmembrane helix</keyword>
<dbReference type="HAMAP" id="MF_00001">
    <property type="entry name" value="Asp_carb_tr"/>
    <property type="match status" value="1"/>
</dbReference>
<dbReference type="UniPathway" id="UPA00070">
    <property type="reaction ID" value="UER00116"/>
</dbReference>
<feature type="domain" description="Aspartate/ornithine carbamoyltransferase carbamoyl-P binding" evidence="11">
    <location>
        <begin position="172"/>
        <end position="315"/>
    </location>
</feature>
<dbReference type="InterPro" id="IPR010718">
    <property type="entry name" value="DUF1294"/>
</dbReference>
<gene>
    <name evidence="8 12" type="primary">pyrB</name>
    <name evidence="12" type="ORF">AN936_04810</name>
</gene>
<keyword evidence="9" id="KW-0812">Transmembrane</keyword>
<evidence type="ECO:0000256" key="9">
    <source>
        <dbReference type="SAM" id="Phobius"/>
    </source>
</evidence>
<comment type="catalytic activity">
    <reaction evidence="7 8">
        <text>carbamoyl phosphate + L-aspartate = N-carbamoyl-L-aspartate + phosphate + H(+)</text>
        <dbReference type="Rhea" id="RHEA:20013"/>
        <dbReference type="ChEBI" id="CHEBI:15378"/>
        <dbReference type="ChEBI" id="CHEBI:29991"/>
        <dbReference type="ChEBI" id="CHEBI:32814"/>
        <dbReference type="ChEBI" id="CHEBI:43474"/>
        <dbReference type="ChEBI" id="CHEBI:58228"/>
        <dbReference type="EC" id="2.1.3.2"/>
    </reaction>
</comment>
<dbReference type="NCBIfam" id="TIGR00670">
    <property type="entry name" value="asp_carb_tr"/>
    <property type="match status" value="1"/>
</dbReference>
<dbReference type="InterPro" id="IPR006131">
    <property type="entry name" value="Asp_carbamoyltransf_Asp/Orn-bd"/>
</dbReference>
<dbReference type="EC" id="2.1.3.2" evidence="8"/>
<feature type="binding site" evidence="8">
    <location>
        <position position="432"/>
    </location>
    <ligand>
        <name>carbamoyl phosphate</name>
        <dbReference type="ChEBI" id="CHEBI:58228"/>
    </ligand>
</feature>
<comment type="function">
    <text evidence="1">Reversibly catalyzes the transfer of the carbamoyl group from carbamoyl phosphate (CP) to the N(epsilon) atom of ornithine (ORN) to produce L-citrulline.</text>
</comment>
<dbReference type="NCBIfam" id="NF002032">
    <property type="entry name" value="PRK00856.1"/>
    <property type="match status" value="1"/>
</dbReference>
<dbReference type="PRINTS" id="PR00100">
    <property type="entry name" value="AOTCASE"/>
</dbReference>
<feature type="transmembrane region" description="Helical" evidence="9">
    <location>
        <begin position="6"/>
        <end position="22"/>
    </location>
</feature>
<dbReference type="GO" id="GO:0004070">
    <property type="term" value="F:aspartate carbamoyltransferase activity"/>
    <property type="evidence" value="ECO:0007669"/>
    <property type="project" value="UniProtKB-UniRule"/>
</dbReference>
<feature type="binding site" evidence="8">
    <location>
        <position position="336"/>
    </location>
    <ligand>
        <name>L-aspartate</name>
        <dbReference type="ChEBI" id="CHEBI:29991"/>
    </ligand>
</feature>
<dbReference type="GO" id="GO:0006520">
    <property type="term" value="P:amino acid metabolic process"/>
    <property type="evidence" value="ECO:0007669"/>
    <property type="project" value="InterPro"/>
</dbReference>
<feature type="binding site" evidence="8">
    <location>
        <position position="431"/>
    </location>
    <ligand>
        <name>carbamoyl phosphate</name>
        <dbReference type="ChEBI" id="CHEBI:58228"/>
    </ligand>
</feature>
<dbReference type="Pfam" id="PF00185">
    <property type="entry name" value="OTCace"/>
    <property type="match status" value="1"/>
</dbReference>
<comment type="similarity">
    <text evidence="3 8">Belongs to the aspartate/ornithine carbamoyltransferase superfamily. ATCase family.</text>
</comment>
<evidence type="ECO:0000256" key="4">
    <source>
        <dbReference type="ARBA" id="ARBA00022679"/>
    </source>
</evidence>
<comment type="subunit">
    <text evidence="8">Heterododecamer (2C3:3R2) of six catalytic PyrB chains organized as two trimers (C3), and six regulatory PyrI chains organized as three dimers (R2).</text>
</comment>
<protein>
    <recommendedName>
        <fullName evidence="8">Aspartate carbamoyltransferase</fullName>
        <ecNumber evidence="8">2.1.3.2</ecNumber>
    </recommendedName>
    <alternativeName>
        <fullName evidence="8">Aspartate transcarbamylase</fullName>
        <shortName evidence="8">ATCase</shortName>
    </alternativeName>
</protein>
<dbReference type="SUPFAM" id="SSF53671">
    <property type="entry name" value="Aspartate/ornithine carbamoyltransferase"/>
    <property type="match status" value="1"/>
</dbReference>
<sequence length="481" mass="53297">MIRYFLYWLAAANGIAFGLMVADKRRAEAGVRRIAESTLLGWSWLGGAIGTYAASRIVRHKTRKQPFATKMVMLCGAEIVLLGLWTFGFLDPLFRHWHVSPRRRGPRAPISRLATLWISASAGIQERSRCAIFARNNLRLSRLRPRRSALMTNTTIRPASDYPPGGDAFRHRHLTGIAQLTPWEISYVLDAAEQWVEMNRSGAAKHDDRLAGLTIINAFFENSTRTLLSFEIAGKRLGADVVNMHAAQSSVKKGETLIDTAMTLNAMRADAIVIRHQSSGAVQLIADKVDCPVLNAGDGRHEHPTQALLDALTIRRRKGRVEGLTIAICGDVLHSRVARSNILALTLLGNEVRIVAPPTLTPPAIDRMHVTTFADMDEGIKDADVVMMLRLQNERMDGAYLPSAREYHALYGLTPKRLEKAKPDAIVMHPGPMNRGVEIDSSVADDVKRSTITEQVEMGVAVRMACLDILTRRKRGVPGWN</sequence>
<dbReference type="Gene3D" id="3.40.50.1370">
    <property type="entry name" value="Aspartate/ornithine carbamoyltransferase"/>
    <property type="match status" value="2"/>
</dbReference>
<evidence type="ECO:0000259" key="10">
    <source>
        <dbReference type="Pfam" id="PF00185"/>
    </source>
</evidence>
<comment type="function">
    <text evidence="6 8">Catalyzes the condensation of carbamoyl phosphate and aspartate to form carbamoyl aspartate and inorganic phosphate, the committed step in the de novo pyrimidine nucleotide biosynthesis pathway.</text>
</comment>
<evidence type="ECO:0000256" key="2">
    <source>
        <dbReference type="ARBA" id="ARBA00004852"/>
    </source>
</evidence>
<evidence type="ECO:0000313" key="12">
    <source>
        <dbReference type="EMBL" id="ALH79704.1"/>
    </source>
</evidence>
<dbReference type="FunFam" id="3.40.50.1370:FF:000007">
    <property type="entry name" value="Aspartate carbamoyltransferase"/>
    <property type="match status" value="1"/>
</dbReference>
<organism evidence="12 13">
    <name type="scientific">Sphingopyxis macrogoltabida</name>
    <name type="common">Sphingomonas macrogoltabidus</name>
    <dbReference type="NCBI Taxonomy" id="33050"/>
    <lineage>
        <taxon>Bacteria</taxon>
        <taxon>Pseudomonadati</taxon>
        <taxon>Pseudomonadota</taxon>
        <taxon>Alphaproteobacteria</taxon>
        <taxon>Sphingomonadales</taxon>
        <taxon>Sphingomonadaceae</taxon>
        <taxon>Sphingopyxis</taxon>
    </lineage>
</organism>
<dbReference type="EMBL" id="CP012700">
    <property type="protein sequence ID" value="ALH79704.1"/>
    <property type="molecule type" value="Genomic_DNA"/>
</dbReference>
<evidence type="ECO:0000256" key="8">
    <source>
        <dbReference type="HAMAP-Rule" id="MF_00001"/>
    </source>
</evidence>
<dbReference type="PRINTS" id="PR00101">
    <property type="entry name" value="ATCASE"/>
</dbReference>
<feature type="domain" description="Aspartate/ornithine carbamoyltransferase Asp/Orn-binding" evidence="10">
    <location>
        <begin position="322"/>
        <end position="468"/>
    </location>
</feature>
<evidence type="ECO:0000313" key="13">
    <source>
        <dbReference type="Proteomes" id="UP000058074"/>
    </source>
</evidence>
<evidence type="ECO:0000256" key="7">
    <source>
        <dbReference type="ARBA" id="ARBA00048859"/>
    </source>
</evidence>
<keyword evidence="4 8" id="KW-0808">Transferase</keyword>
<feature type="binding site" evidence="8">
    <location>
        <position position="275"/>
    </location>
    <ligand>
        <name>carbamoyl phosphate</name>
        <dbReference type="ChEBI" id="CHEBI:58228"/>
    </ligand>
</feature>
<dbReference type="KEGG" id="smag:AN936_04810"/>
<dbReference type="Pfam" id="PF02729">
    <property type="entry name" value="OTCace_N"/>
    <property type="match status" value="1"/>
</dbReference>
<feature type="transmembrane region" description="Helical" evidence="9">
    <location>
        <begin position="67"/>
        <end position="94"/>
    </location>
</feature>
<evidence type="ECO:0000256" key="5">
    <source>
        <dbReference type="ARBA" id="ARBA00022975"/>
    </source>
</evidence>
<feature type="binding site" evidence="8">
    <location>
        <position position="306"/>
    </location>
    <ligand>
        <name>carbamoyl phosphate</name>
        <dbReference type="ChEBI" id="CHEBI:58228"/>
    </ligand>
</feature>
<evidence type="ECO:0000256" key="6">
    <source>
        <dbReference type="ARBA" id="ARBA00043884"/>
    </source>
</evidence>
<keyword evidence="5 8" id="KW-0665">Pyrimidine biosynthesis</keyword>
<name>A0A0N9V6I2_SPHMC</name>
<dbReference type="PATRIC" id="fig|33050.5.peg.992"/>
<dbReference type="InterPro" id="IPR006132">
    <property type="entry name" value="Asp/Orn_carbamoyltranf_P-bd"/>
</dbReference>
<evidence type="ECO:0000259" key="11">
    <source>
        <dbReference type="Pfam" id="PF02729"/>
    </source>
</evidence>
<keyword evidence="9" id="KW-0472">Membrane</keyword>
<accession>A0A0N9V6I2</accession>
<evidence type="ECO:0000256" key="3">
    <source>
        <dbReference type="ARBA" id="ARBA00008896"/>
    </source>
</evidence>
<dbReference type="Pfam" id="PF06961">
    <property type="entry name" value="DUF1294"/>
    <property type="match status" value="1"/>
</dbReference>
<dbReference type="Proteomes" id="UP000058074">
    <property type="component" value="Chromosome"/>
</dbReference>
<dbReference type="GO" id="GO:0016597">
    <property type="term" value="F:amino acid binding"/>
    <property type="evidence" value="ECO:0007669"/>
    <property type="project" value="InterPro"/>
</dbReference>
<reference evidence="12 13" key="1">
    <citation type="journal article" date="2015" name="Genome Announc.">
        <title>Complete Genome Sequence of Polypropylene Glycol- and Polyethylene Glycol-Degrading Sphingopyxis macrogoltabida Strain EY-1.</title>
        <authorList>
            <person name="Ohtsubo Y."/>
            <person name="Nagata Y."/>
            <person name="Numata M."/>
            <person name="Tsuchikane K."/>
            <person name="Hosoyama A."/>
            <person name="Yamazoe A."/>
            <person name="Tsuda M."/>
            <person name="Fujita N."/>
            <person name="Kawai F."/>
        </authorList>
    </citation>
    <scope>NUCLEOTIDE SEQUENCE [LARGE SCALE GENOMIC DNA]</scope>
    <source>
        <strain evidence="12 13">EY-1</strain>
    </source>
</reference>
<dbReference type="OrthoDB" id="9774690at2"/>
<dbReference type="GO" id="GO:0006207">
    <property type="term" value="P:'de novo' pyrimidine nucleobase biosynthetic process"/>
    <property type="evidence" value="ECO:0007669"/>
    <property type="project" value="InterPro"/>
</dbReference>
<comment type="pathway">
    <text evidence="2 8">Pyrimidine metabolism; UMP biosynthesis via de novo pathway; (S)-dihydroorotate from bicarbonate: step 2/3.</text>
</comment>
<dbReference type="InterPro" id="IPR002082">
    <property type="entry name" value="Asp_carbamoyltransf"/>
</dbReference>
<dbReference type="PANTHER" id="PTHR45753">
    <property type="entry name" value="ORNITHINE CARBAMOYLTRANSFERASE, MITOCHONDRIAL"/>
    <property type="match status" value="1"/>
</dbReference>
<dbReference type="GO" id="GO:0005829">
    <property type="term" value="C:cytosol"/>
    <property type="evidence" value="ECO:0007669"/>
    <property type="project" value="TreeGrafter"/>
</dbReference>
<feature type="transmembrane region" description="Helical" evidence="9">
    <location>
        <begin position="34"/>
        <end position="55"/>
    </location>
</feature>
<feature type="binding site" evidence="8">
    <location>
        <position position="253"/>
    </location>
    <ligand>
        <name>L-aspartate</name>
        <dbReference type="ChEBI" id="CHEBI:29991"/>
    </ligand>
</feature>
<feature type="binding site" evidence="8">
    <location>
        <position position="390"/>
    </location>
    <ligand>
        <name>L-aspartate</name>
        <dbReference type="ChEBI" id="CHEBI:29991"/>
    </ligand>
</feature>
<evidence type="ECO:0000256" key="1">
    <source>
        <dbReference type="ARBA" id="ARBA00003822"/>
    </source>
</evidence>